<organism evidence="4 5">
    <name type="scientific">Planoprotostelium fungivorum</name>
    <dbReference type="NCBI Taxonomy" id="1890364"/>
    <lineage>
        <taxon>Eukaryota</taxon>
        <taxon>Amoebozoa</taxon>
        <taxon>Evosea</taxon>
        <taxon>Variosea</taxon>
        <taxon>Cavosteliida</taxon>
        <taxon>Cavosteliaceae</taxon>
        <taxon>Planoprotostelium</taxon>
    </lineage>
</organism>
<sequence length="278" mass="30697">MSDELESLLAQIQSTIDQAKKNDPTVSSPILPPRMTPPSSPPPVNNFRTQTSLTSWPTMNLGGGSRAPSQLFGQPYTNAPPTSPPITPYVPNEIKNNQKVPLAMSLSTSMPTLPNPPNSRLSTQVATALPTPSLTAGVSPMMTSLKAKMAELAASIRSHSKKIADLEEEKAQAVASENFAAAIQLKKDLDTMMVTEREFTINMMKKCELLKKGMAMERSIIDIKITYLSGEKKRLEELIESTEAEKKECVRKEDYEGALQCKKKIDDIQFEWKKKCDL</sequence>
<accession>A0A2P6NAT1</accession>
<evidence type="ECO:0000313" key="4">
    <source>
        <dbReference type="EMBL" id="PRP81043.1"/>
    </source>
</evidence>
<dbReference type="EMBL" id="MDYQ01000131">
    <property type="protein sequence ID" value="PRP81043.1"/>
    <property type="molecule type" value="Genomic_DNA"/>
</dbReference>
<feature type="coiled-coil region" evidence="1">
    <location>
        <begin position="225"/>
        <end position="252"/>
    </location>
</feature>
<dbReference type="Proteomes" id="UP000241769">
    <property type="component" value="Unassembled WGS sequence"/>
</dbReference>
<feature type="coiled-coil region" evidence="1">
    <location>
        <begin position="149"/>
        <end position="176"/>
    </location>
</feature>
<evidence type="ECO:0000313" key="5">
    <source>
        <dbReference type="Proteomes" id="UP000241769"/>
    </source>
</evidence>
<dbReference type="InParanoid" id="A0A2P6NAT1"/>
<evidence type="ECO:0000259" key="3">
    <source>
        <dbReference type="Pfam" id="PF02151"/>
    </source>
</evidence>
<gene>
    <name evidence="4" type="ORF">PROFUN_11121</name>
</gene>
<dbReference type="AlphaFoldDB" id="A0A2P6NAT1"/>
<protein>
    <recommendedName>
        <fullName evidence="3">UVR domain-containing protein</fullName>
    </recommendedName>
</protein>
<evidence type="ECO:0000256" key="2">
    <source>
        <dbReference type="SAM" id="MobiDB-lite"/>
    </source>
</evidence>
<reference evidence="4 5" key="1">
    <citation type="journal article" date="2018" name="Genome Biol. Evol.">
        <title>Multiple Roots of Fruiting Body Formation in Amoebozoa.</title>
        <authorList>
            <person name="Hillmann F."/>
            <person name="Forbes G."/>
            <person name="Novohradska S."/>
            <person name="Ferling I."/>
            <person name="Riege K."/>
            <person name="Groth M."/>
            <person name="Westermann M."/>
            <person name="Marz M."/>
            <person name="Spaller T."/>
            <person name="Winckler T."/>
            <person name="Schaap P."/>
            <person name="Glockner G."/>
        </authorList>
    </citation>
    <scope>NUCLEOTIDE SEQUENCE [LARGE SCALE GENOMIC DNA]</scope>
    <source>
        <strain evidence="4 5">Jena</strain>
    </source>
</reference>
<proteinExistence type="predicted"/>
<keyword evidence="5" id="KW-1185">Reference proteome</keyword>
<name>A0A2P6NAT1_9EUKA</name>
<feature type="region of interest" description="Disordered" evidence="2">
    <location>
        <begin position="1"/>
        <end position="44"/>
    </location>
</feature>
<keyword evidence="1" id="KW-0175">Coiled coil</keyword>
<feature type="domain" description="UVR" evidence="3">
    <location>
        <begin position="236"/>
        <end position="266"/>
    </location>
</feature>
<dbReference type="InterPro" id="IPR001943">
    <property type="entry name" value="UVR_dom"/>
</dbReference>
<dbReference type="Pfam" id="PF02151">
    <property type="entry name" value="UVR"/>
    <property type="match status" value="1"/>
</dbReference>
<comment type="caution">
    <text evidence="4">The sequence shown here is derived from an EMBL/GenBank/DDBJ whole genome shotgun (WGS) entry which is preliminary data.</text>
</comment>
<evidence type="ECO:0000256" key="1">
    <source>
        <dbReference type="SAM" id="Coils"/>
    </source>
</evidence>
<feature type="compositionally biased region" description="Pro residues" evidence="2">
    <location>
        <begin position="30"/>
        <end position="44"/>
    </location>
</feature>